<keyword evidence="8" id="KW-0521">NADP</keyword>
<evidence type="ECO:0000256" key="13">
    <source>
        <dbReference type="ARBA" id="ARBA00023136"/>
    </source>
</evidence>
<dbReference type="GO" id="GO:0047751">
    <property type="term" value="F:3-oxo-5-alpha-steroid 4-dehydrogenase (NADP+) activity"/>
    <property type="evidence" value="ECO:0007669"/>
    <property type="project" value="UniProtKB-EC"/>
</dbReference>
<dbReference type="InterPro" id="IPR016636">
    <property type="entry name" value="3-oxo-5-alpha-steroid_4-DH"/>
</dbReference>
<feature type="domain" description="3-oxo-5-alpha-steroid 4-dehydrogenase C-terminal" evidence="19">
    <location>
        <begin position="106"/>
        <end position="253"/>
    </location>
</feature>
<dbReference type="AlphaFoldDB" id="A0A9B0U103"/>
<evidence type="ECO:0000256" key="3">
    <source>
        <dbReference type="ARBA" id="ARBA00007742"/>
    </source>
</evidence>
<keyword evidence="10 18" id="KW-1133">Transmembrane helix</keyword>
<name>A0A9B0U103_CHRAS</name>
<evidence type="ECO:0000313" key="21">
    <source>
        <dbReference type="RefSeq" id="XP_006875031.1"/>
    </source>
</evidence>
<evidence type="ECO:0000256" key="15">
    <source>
        <dbReference type="ARBA" id="ARBA00048292"/>
    </source>
</evidence>
<comment type="subcellular location">
    <subcellularLocation>
        <location evidence="2">Endoplasmic reticulum membrane</location>
        <topology evidence="2">Multi-pass membrane protein</topology>
    </subcellularLocation>
    <subcellularLocation>
        <location evidence="1">Microsome membrane</location>
        <topology evidence="1">Multi-pass membrane protein</topology>
    </subcellularLocation>
</comment>
<dbReference type="GO" id="GO:0030154">
    <property type="term" value="P:cell differentiation"/>
    <property type="evidence" value="ECO:0007669"/>
    <property type="project" value="UniProtKB-KW"/>
</dbReference>
<keyword evidence="4 18" id="KW-0812">Transmembrane</keyword>
<evidence type="ECO:0000256" key="6">
    <source>
        <dbReference type="ARBA" id="ARBA00022824"/>
    </source>
</evidence>
<dbReference type="Gene3D" id="1.20.120.1630">
    <property type="match status" value="1"/>
</dbReference>
<comment type="function">
    <text evidence="14">Converts testosterone into 5-alpha-dihydrotestosterone and progesterone or corticosterone into their corresponding 5-alpha-3-oxosteroids. It plays a central role in sexual differentiation and androgen physiology.</text>
</comment>
<evidence type="ECO:0000256" key="1">
    <source>
        <dbReference type="ARBA" id="ARBA00004154"/>
    </source>
</evidence>
<proteinExistence type="inferred from homology"/>
<organism evidence="20 21">
    <name type="scientific">Chrysochloris asiatica</name>
    <name type="common">Cape golden mole</name>
    <dbReference type="NCBI Taxonomy" id="185453"/>
    <lineage>
        <taxon>Eukaryota</taxon>
        <taxon>Metazoa</taxon>
        <taxon>Chordata</taxon>
        <taxon>Craniata</taxon>
        <taxon>Vertebrata</taxon>
        <taxon>Euteleostomi</taxon>
        <taxon>Mammalia</taxon>
        <taxon>Eutheria</taxon>
        <taxon>Afrotheria</taxon>
        <taxon>Chrysochloridae</taxon>
        <taxon>Chrysochlorinae</taxon>
        <taxon>Chrysochloris</taxon>
    </lineage>
</organism>
<evidence type="ECO:0000256" key="8">
    <source>
        <dbReference type="ARBA" id="ARBA00022857"/>
    </source>
</evidence>
<comment type="catalytic activity">
    <reaction evidence="17">
        <text>17beta-hydroxy-5alpha-androstan-3-one + NADP(+) = testosterone + NADPH + H(+)</text>
        <dbReference type="Rhea" id="RHEA:50820"/>
        <dbReference type="ChEBI" id="CHEBI:15378"/>
        <dbReference type="ChEBI" id="CHEBI:16330"/>
        <dbReference type="ChEBI" id="CHEBI:17347"/>
        <dbReference type="ChEBI" id="CHEBI:57783"/>
        <dbReference type="ChEBI" id="CHEBI:58349"/>
        <dbReference type="EC" id="1.3.1.22"/>
    </reaction>
    <physiologicalReaction direction="right-to-left" evidence="17">
        <dbReference type="Rhea" id="RHEA:50822"/>
    </physiologicalReaction>
</comment>
<evidence type="ECO:0000256" key="2">
    <source>
        <dbReference type="ARBA" id="ARBA00004477"/>
    </source>
</evidence>
<feature type="transmembrane region" description="Helical" evidence="18">
    <location>
        <begin position="107"/>
        <end position="125"/>
    </location>
</feature>
<keyword evidence="9" id="KW-0726">Sexual differentiation</keyword>
<evidence type="ECO:0000313" key="20">
    <source>
        <dbReference type="Proteomes" id="UP000504623"/>
    </source>
</evidence>
<comment type="catalytic activity">
    <reaction evidence="18">
        <text>a 3-oxo-5alpha-steroid + NADP(+) = a 3-oxo-Delta(4)-steroid + NADPH + H(+)</text>
        <dbReference type="Rhea" id="RHEA:54384"/>
        <dbReference type="ChEBI" id="CHEBI:13601"/>
        <dbReference type="ChEBI" id="CHEBI:15378"/>
        <dbReference type="ChEBI" id="CHEBI:47909"/>
        <dbReference type="ChEBI" id="CHEBI:57783"/>
        <dbReference type="ChEBI" id="CHEBI:58349"/>
        <dbReference type="EC" id="1.3.1.22"/>
    </reaction>
</comment>
<reference evidence="21" key="1">
    <citation type="submission" date="2025-08" db="UniProtKB">
        <authorList>
            <consortium name="RefSeq"/>
        </authorList>
    </citation>
    <scope>IDENTIFICATION</scope>
    <source>
        <tissue evidence="21">Spleen</tissue>
    </source>
</reference>
<dbReference type="InterPro" id="IPR039357">
    <property type="entry name" value="SRD5A/TECR"/>
</dbReference>
<keyword evidence="13 18" id="KW-0472">Membrane</keyword>
<dbReference type="Pfam" id="PF02544">
    <property type="entry name" value="Steroid_dh"/>
    <property type="match status" value="1"/>
</dbReference>
<dbReference type="GO" id="GO:0006702">
    <property type="term" value="P:androgen biosynthetic process"/>
    <property type="evidence" value="ECO:0007669"/>
    <property type="project" value="UniProtKB-ARBA"/>
</dbReference>
<gene>
    <name evidence="21" type="primary">SRD5A1</name>
</gene>
<dbReference type="PROSITE" id="PS51257">
    <property type="entry name" value="PROKAR_LIPOPROTEIN"/>
    <property type="match status" value="1"/>
</dbReference>
<evidence type="ECO:0000259" key="19">
    <source>
        <dbReference type="Pfam" id="PF02544"/>
    </source>
</evidence>
<evidence type="ECO:0000256" key="10">
    <source>
        <dbReference type="ARBA" id="ARBA00022989"/>
    </source>
</evidence>
<dbReference type="PANTHER" id="PTHR10556">
    <property type="entry name" value="3-OXO-5-ALPHA-STEROID 4-DEHYDROGENASE"/>
    <property type="match status" value="1"/>
</dbReference>
<dbReference type="FunFam" id="1.20.120.1630:FF:000002">
    <property type="entry name" value="Steroid 5 alpha-reductase 1"/>
    <property type="match status" value="1"/>
</dbReference>
<keyword evidence="11" id="KW-0560">Oxidoreductase</keyword>
<dbReference type="CTD" id="6715"/>
<dbReference type="PIRSF" id="PIRSF015596">
    <property type="entry name" value="5_alpha-SR2"/>
    <property type="match status" value="1"/>
</dbReference>
<dbReference type="GO" id="GO:0005789">
    <property type="term" value="C:endoplasmic reticulum membrane"/>
    <property type="evidence" value="ECO:0007669"/>
    <property type="project" value="UniProtKB-SubCell"/>
</dbReference>
<sequence length="254" mass="29455">MEHSELRLLDTLAALLGALACFFFLVLQRFGTTYGRYWSPRLGWWLPARPAWALQELPSLALPLLECTRAGGRLHHLPNALLLAMFLVHYAHRTLIFPFLIRGGKPTPFISFILAFIFCTYNGYLQSRYLSQYAEYADDWLTDPRFLTGLAMWLAGMLINLHSDHILRNLRKPGETGYKIPRGGLFEYVTAANYFGELVEWCGYALASWSLQGGAFAFFTFCVLFSRAQQHHRWYLRKFEDYPKSRKMLFPFLC</sequence>
<evidence type="ECO:0000256" key="9">
    <source>
        <dbReference type="ARBA" id="ARBA00022928"/>
    </source>
</evidence>
<comment type="catalytic activity">
    <reaction evidence="15">
        <text>5alpha-pregnane-3,20-dione + NADP(+) = progesterone + NADPH + H(+)</text>
        <dbReference type="Rhea" id="RHEA:21952"/>
        <dbReference type="ChEBI" id="CHEBI:15378"/>
        <dbReference type="ChEBI" id="CHEBI:17026"/>
        <dbReference type="ChEBI" id="CHEBI:28952"/>
        <dbReference type="ChEBI" id="CHEBI:57783"/>
        <dbReference type="ChEBI" id="CHEBI:58349"/>
        <dbReference type="EC" id="1.3.1.22"/>
    </reaction>
    <physiologicalReaction direction="right-to-left" evidence="15">
        <dbReference type="Rhea" id="RHEA:21954"/>
    </physiologicalReaction>
</comment>
<evidence type="ECO:0000256" key="17">
    <source>
        <dbReference type="ARBA" id="ARBA00049397"/>
    </source>
</evidence>
<evidence type="ECO:0000256" key="16">
    <source>
        <dbReference type="ARBA" id="ARBA00049166"/>
    </source>
</evidence>
<evidence type="ECO:0000256" key="12">
    <source>
        <dbReference type="ARBA" id="ARBA00023098"/>
    </source>
</evidence>
<feature type="transmembrane region" description="Helical" evidence="18">
    <location>
        <begin position="12"/>
        <end position="31"/>
    </location>
</feature>
<dbReference type="GO" id="GO:0007548">
    <property type="term" value="P:sex differentiation"/>
    <property type="evidence" value="ECO:0007669"/>
    <property type="project" value="UniProtKB-KW"/>
</dbReference>
<dbReference type="GeneID" id="102813001"/>
<dbReference type="PANTHER" id="PTHR10556:SF57">
    <property type="entry name" value="3-OXO-5-ALPHA-STEROID 4-DEHYDROGENASE 1"/>
    <property type="match status" value="1"/>
</dbReference>
<keyword evidence="6" id="KW-0256">Endoplasmic reticulum</keyword>
<evidence type="ECO:0000256" key="11">
    <source>
        <dbReference type="ARBA" id="ARBA00023002"/>
    </source>
</evidence>
<evidence type="ECO:0000256" key="18">
    <source>
        <dbReference type="PIRNR" id="PIRNR015596"/>
    </source>
</evidence>
<accession>A0A9B0U103</accession>
<evidence type="ECO:0000256" key="4">
    <source>
        <dbReference type="ARBA" id="ARBA00022692"/>
    </source>
</evidence>
<comment type="catalytic activity">
    <reaction evidence="16">
        <text>androst-4-ene-3,17-dione + NADPH + H(+) = 5alpha-androstan-3,17-dione + NADP(+)</text>
        <dbReference type="Rhea" id="RHEA:50816"/>
        <dbReference type="ChEBI" id="CHEBI:15378"/>
        <dbReference type="ChEBI" id="CHEBI:15994"/>
        <dbReference type="ChEBI" id="CHEBI:16422"/>
        <dbReference type="ChEBI" id="CHEBI:57783"/>
        <dbReference type="ChEBI" id="CHEBI:58349"/>
    </reaction>
    <physiologicalReaction direction="left-to-right" evidence="16">
        <dbReference type="Rhea" id="RHEA:50817"/>
    </physiologicalReaction>
</comment>
<feature type="transmembrane region" description="Helical" evidence="18">
    <location>
        <begin position="209"/>
        <end position="228"/>
    </location>
</feature>
<comment type="similarity">
    <text evidence="3 18">Belongs to the steroid 5-alpha reductase family.</text>
</comment>
<dbReference type="PROSITE" id="PS50244">
    <property type="entry name" value="S5A_REDUCTASE"/>
    <property type="match status" value="1"/>
</dbReference>
<dbReference type="OrthoDB" id="5788137at2759"/>
<evidence type="ECO:0000256" key="5">
    <source>
        <dbReference type="ARBA" id="ARBA00022782"/>
    </source>
</evidence>
<evidence type="ECO:0000256" key="7">
    <source>
        <dbReference type="ARBA" id="ARBA00022848"/>
    </source>
</evidence>
<evidence type="ECO:0000256" key="14">
    <source>
        <dbReference type="ARBA" id="ARBA00037789"/>
    </source>
</evidence>
<keyword evidence="5" id="KW-0221">Differentiation</keyword>
<dbReference type="EC" id="1.3.1.22" evidence="18"/>
<keyword evidence="12" id="KW-0443">Lipid metabolism</keyword>
<protein>
    <recommendedName>
        <fullName evidence="18">3-oxo-5alpha-steroid 4-dehydrogenase (NADP(+))</fullName>
        <ecNumber evidence="18">1.3.1.22</ecNumber>
    </recommendedName>
</protein>
<feature type="transmembrane region" description="Helical" evidence="18">
    <location>
        <begin position="146"/>
        <end position="163"/>
    </location>
</feature>
<dbReference type="RefSeq" id="XP_006875031.1">
    <property type="nucleotide sequence ID" value="XM_006874969.1"/>
</dbReference>
<dbReference type="Proteomes" id="UP000504623">
    <property type="component" value="Unplaced"/>
</dbReference>
<feature type="transmembrane region" description="Helical" evidence="18">
    <location>
        <begin position="80"/>
        <end position="101"/>
    </location>
</feature>
<keyword evidence="20" id="KW-1185">Reference proteome</keyword>
<dbReference type="InterPro" id="IPR001104">
    <property type="entry name" value="3-oxo-5_a-steroid_4-DH_C"/>
</dbReference>
<keyword evidence="7" id="KW-0492">Microsome</keyword>